<dbReference type="AlphaFoldDB" id="A0A1Q9C1L7"/>
<gene>
    <name evidence="3" type="ORF">AK812_SmicGene43217</name>
</gene>
<feature type="compositionally biased region" description="Basic residues" evidence="1">
    <location>
        <begin position="550"/>
        <end position="564"/>
    </location>
</feature>
<sequence length="1197" mass="133857">MTMPGQGPIFMQDIDVLTESEPEAAAADRPSCQASKKRKRTTRKKRPDAADPLVLQKMLAKPCDKKCKRDCRSRFRQHAAFQELLKFRQSWKGLHKLDQAVCSGGSGPPCDLRYLKKAGLVVSEKASNVTSFLSRIYESVAETLPDVRDELGDVTADVQEYNFQLDAYAIALQEQDKKKQVPAGEKSEDKAHDGLQGNLAEKVKRSTFRSVTVPVERTPASGGPEPRSLPPGQMLEYYEQYKMEVWKRDWSFLTFRPVSLHKECTQCVRHKSLIQGLGQHLHARAAAQKLYYAHLRAQFLDRHEYWAVRGRSRLRGNEISLIADGMDQGKFSVPRHPQIRAAAFDTWIRPKLHVSVCIAHGYHVIVGVSDADLKKDANTSIEMLCHSLTKLSHSGVKLEESRINLQCDNTSRELKNNVCMRWAASLVSAGVLGSFTLSALRSGHSHEDIDQFHGSLAKFLVRCRIVETSQEYVDKIHSTKFWMADKTFQRCFRFYPRLKRPDDHLRETQKYKGLALKAVVYRAAAAAWAEGVPWEDALQISNRAINTGRGRGRPTGKGRGRGRARGPAAFATECWLFPFDHFIAALTPLKGLDGDVFVVAPTTMPPSKRKSGGGGGAGSGKTPKKSLSSSAVDSSKLLACPHAAQLTDWYWKTVIPSGSPDLFLSKKYPSKDAQMEFAAWINDYCPAAGSCSSQCQRQQPWMMAWRSDAGVSGMIDPEIGHMLMELYVPHEPGFARRGKDIMHKGAERVCLDYLGFVAAVQRYSVLALPPDGLLPPFSVGYIKGWRRSLMLLVTLAGIRELEIKPETIGHEILVACLHQGHPLEPFMDLSEHFEICDPKYWPQEAYPWCRFFGGQEVPGKWNSTSRTAHFACPENAAQFSLREDWGSASAIAKAFSIGKSESAAVAQLVQHMHADVRAALTSAVRQRGMPKLVLHETLAKETFAEGWSSGTGQLESWRDILCNVPGIPQIALLLVQRMSFDYDNTPPTMRKAMCNQCVMLQIQKATGFLHWLHLLEKEAPSKDYDTMATQLKQQFMYGYMDGDIMHVLETEVPPGQLAAVSAFRPFASQIQKAQQSEKDEAAARLAENVRAATFTQLSAAIAADMKTLQNRAPTKEVEVAEQARDLKYVRERQLKGQEFVENWMAKHCCIIELPESLDCSGGTVFPTYLKHMEQFRGVAGKVQLDNFSAEDIITIMF</sequence>
<protein>
    <recommendedName>
        <fullName evidence="2">DUF7869 domain-containing protein</fullName>
    </recommendedName>
</protein>
<feature type="region of interest" description="Disordered" evidence="1">
    <location>
        <begin position="545"/>
        <end position="565"/>
    </location>
</feature>
<accession>A0A1Q9C1L7</accession>
<comment type="caution">
    <text evidence="3">The sequence shown here is derived from an EMBL/GenBank/DDBJ whole genome shotgun (WGS) entry which is preliminary data.</text>
</comment>
<dbReference type="Proteomes" id="UP000186817">
    <property type="component" value="Unassembled WGS sequence"/>
</dbReference>
<dbReference type="PANTHER" id="PTHR33153">
    <property type="entry name" value="MYND-TYPE DOMAIN-CONTAINING PROTEIN"/>
    <property type="match status" value="1"/>
</dbReference>
<keyword evidence="4" id="KW-1185">Reference proteome</keyword>
<feature type="compositionally biased region" description="Basic residues" evidence="1">
    <location>
        <begin position="35"/>
        <end position="46"/>
    </location>
</feature>
<dbReference type="OrthoDB" id="414531at2759"/>
<feature type="region of interest" description="Disordered" evidence="1">
    <location>
        <begin position="603"/>
        <end position="628"/>
    </location>
</feature>
<name>A0A1Q9C1L7_SYMMI</name>
<proteinExistence type="predicted"/>
<feature type="region of interest" description="Disordered" evidence="1">
    <location>
        <begin position="20"/>
        <end position="51"/>
    </location>
</feature>
<dbReference type="PANTHER" id="PTHR33153:SF3">
    <property type="entry name" value="TRAFFICKING PROTEIN PARTICLE COMPLEX SUBUNIT 11 DOMAIN-CONTAINING PROTEIN"/>
    <property type="match status" value="1"/>
</dbReference>
<reference evidence="3 4" key="1">
    <citation type="submission" date="2016-02" db="EMBL/GenBank/DDBJ databases">
        <title>Genome analysis of coral dinoflagellate symbionts highlights evolutionary adaptations to a symbiotic lifestyle.</title>
        <authorList>
            <person name="Aranda M."/>
            <person name="Li Y."/>
            <person name="Liew Y.J."/>
            <person name="Baumgarten S."/>
            <person name="Simakov O."/>
            <person name="Wilson M."/>
            <person name="Piel J."/>
            <person name="Ashoor H."/>
            <person name="Bougouffa S."/>
            <person name="Bajic V.B."/>
            <person name="Ryu T."/>
            <person name="Ravasi T."/>
            <person name="Bayer T."/>
            <person name="Micklem G."/>
            <person name="Kim H."/>
            <person name="Bhak J."/>
            <person name="Lajeunesse T.C."/>
            <person name="Voolstra C.R."/>
        </authorList>
    </citation>
    <scope>NUCLEOTIDE SEQUENCE [LARGE SCALE GENOMIC DNA]</scope>
    <source>
        <strain evidence="3 4">CCMP2467</strain>
    </source>
</reference>
<feature type="domain" description="DUF7869" evidence="2">
    <location>
        <begin position="351"/>
        <end position="479"/>
    </location>
</feature>
<feature type="compositionally biased region" description="Basic and acidic residues" evidence="1">
    <location>
        <begin position="178"/>
        <end position="193"/>
    </location>
</feature>
<evidence type="ECO:0000259" key="2">
    <source>
        <dbReference type="Pfam" id="PF25273"/>
    </source>
</evidence>
<evidence type="ECO:0000313" key="4">
    <source>
        <dbReference type="Proteomes" id="UP000186817"/>
    </source>
</evidence>
<evidence type="ECO:0000256" key="1">
    <source>
        <dbReference type="SAM" id="MobiDB-lite"/>
    </source>
</evidence>
<dbReference type="EMBL" id="LSRX01001915">
    <property type="protein sequence ID" value="OLP76800.1"/>
    <property type="molecule type" value="Genomic_DNA"/>
</dbReference>
<dbReference type="Pfam" id="PF25273">
    <property type="entry name" value="DUF7869"/>
    <property type="match status" value="1"/>
</dbReference>
<feature type="region of interest" description="Disordered" evidence="1">
    <location>
        <begin position="178"/>
        <end position="198"/>
    </location>
</feature>
<organism evidence="3 4">
    <name type="scientific">Symbiodinium microadriaticum</name>
    <name type="common">Dinoflagellate</name>
    <name type="synonym">Zooxanthella microadriatica</name>
    <dbReference type="NCBI Taxonomy" id="2951"/>
    <lineage>
        <taxon>Eukaryota</taxon>
        <taxon>Sar</taxon>
        <taxon>Alveolata</taxon>
        <taxon>Dinophyceae</taxon>
        <taxon>Suessiales</taxon>
        <taxon>Symbiodiniaceae</taxon>
        <taxon>Symbiodinium</taxon>
    </lineage>
</organism>
<dbReference type="InterPro" id="IPR057191">
    <property type="entry name" value="DUF7869"/>
</dbReference>
<evidence type="ECO:0000313" key="3">
    <source>
        <dbReference type="EMBL" id="OLP76800.1"/>
    </source>
</evidence>